<sequence length="117" mass="14319">MKIQRLKFKFDNTRLSCIRLYTENNKKIKKATINRMQWNFNTLTDFVDIRCNAIKDYIKYQDNYLWRINFPIGEVTMNNELSINSNNYLFEIILDNPNLQTDEIKDWELLIYITFNY</sequence>
<evidence type="ECO:0000313" key="2">
    <source>
        <dbReference type="Proteomes" id="UP000792671"/>
    </source>
</evidence>
<accession>A0A916KQ25</accession>
<reference evidence="1 2" key="1">
    <citation type="journal article" date="2013" name="J. Virol.">
        <title>New Insights into the Evolution of Entomopoxvirinae from the Complete Genome Sequences of Four Entomopoxviruses Infecting Adoxophyes honmai, Choristoneura biennis, Choristoneura rosaceana, and Mythimna separata.</title>
        <authorList>
            <person name="Theze J."/>
            <person name="Takatsuka J."/>
            <person name="Li Z."/>
            <person name="Gallais J."/>
            <person name="Doucet D."/>
            <person name="Arif B."/>
            <person name="Nakai M."/>
            <person name="Herniou E.A."/>
        </authorList>
    </citation>
    <scope>NUCLEOTIDE SEQUENCE [LARGE SCALE GENOMIC DNA]</scope>
</reference>
<dbReference type="GeneID" id="15613718"/>
<name>A0A916KQ25_9POXV</name>
<dbReference type="RefSeq" id="YP_008003613.1">
    <property type="nucleotide sequence ID" value="NC_021246.1"/>
</dbReference>
<dbReference type="KEGG" id="vg:15613718"/>
<proteinExistence type="predicted"/>
<dbReference type="EMBL" id="HF679134">
    <property type="protein sequence ID" value="CCU56294.1"/>
    <property type="molecule type" value="Genomic_DNA"/>
</dbReference>
<gene>
    <name evidence="1" type="ORF">MYSEV_096</name>
</gene>
<organism evidence="1 2">
    <name type="scientific">Mythimna separata entomopoxvirus 'L'</name>
    <dbReference type="NCBI Taxonomy" id="1293572"/>
    <lineage>
        <taxon>Viruses</taxon>
        <taxon>Varidnaviria</taxon>
        <taxon>Bamfordvirae</taxon>
        <taxon>Nucleocytoviricota</taxon>
        <taxon>Pokkesviricetes</taxon>
        <taxon>Chitovirales</taxon>
        <taxon>Poxviridae</taxon>
        <taxon>Entomopoxvirinae</taxon>
        <taxon>Betaentomopoxvirus</taxon>
        <taxon>Betaentomopoxvirus mseparata</taxon>
        <taxon>Mythimna separata entomopoxvirus</taxon>
    </lineage>
</organism>
<dbReference type="Proteomes" id="UP000792671">
    <property type="component" value="Genome"/>
</dbReference>
<keyword evidence="2" id="KW-1185">Reference proteome</keyword>
<evidence type="ECO:0000313" key="1">
    <source>
        <dbReference type="EMBL" id="CCU56294.1"/>
    </source>
</evidence>
<protein>
    <submittedName>
        <fullName evidence="1">Uncharacterized protein</fullName>
    </submittedName>
</protein>